<feature type="transmembrane region" description="Helical" evidence="1">
    <location>
        <begin position="41"/>
        <end position="59"/>
    </location>
</feature>
<sequence>GHPIGPLTAGDAVKLIRRGSFLLPPLQKIEGLSKRSSLGKLSALSGLLWFVMPCIVRFAQRLQMAAFEVTVLAHTSIAIITLVPWWNKPMNVDCPEPVAIRAFPRSRRDTLSLSRHQSFNGRFSCYHIAYAYIFGSQDALFDFDKIIYVPTFWSGDPDTIFAVPMSGTYAPKAPRSAYVTGAASSLLVAVIFGLIHCIAWSYDLP</sequence>
<dbReference type="AlphaFoldDB" id="A0A167TG86"/>
<feature type="non-terminal residue" evidence="2">
    <location>
        <position position="205"/>
    </location>
</feature>
<feature type="non-terminal residue" evidence="2">
    <location>
        <position position="1"/>
    </location>
</feature>
<dbReference type="PANTHER" id="PTHR35043:SF7">
    <property type="entry name" value="TRANSCRIPTION FACTOR DOMAIN-CONTAINING PROTEIN"/>
    <property type="match status" value="1"/>
</dbReference>
<evidence type="ECO:0000313" key="2">
    <source>
        <dbReference type="EMBL" id="KZP02910.1"/>
    </source>
</evidence>
<dbReference type="EMBL" id="KV418242">
    <property type="protein sequence ID" value="KZP02910.1"/>
    <property type="molecule type" value="Genomic_DNA"/>
</dbReference>
<feature type="transmembrane region" description="Helical" evidence="1">
    <location>
        <begin position="177"/>
        <end position="202"/>
    </location>
</feature>
<keyword evidence="1" id="KW-1133">Transmembrane helix</keyword>
<keyword evidence="1" id="KW-0812">Transmembrane</keyword>
<accession>A0A167TG86</accession>
<keyword evidence="3" id="KW-1185">Reference proteome</keyword>
<feature type="transmembrane region" description="Helical" evidence="1">
    <location>
        <begin position="65"/>
        <end position="86"/>
    </location>
</feature>
<name>A0A167TG86_9AGAM</name>
<dbReference type="Proteomes" id="UP000076532">
    <property type="component" value="Unassembled WGS sequence"/>
</dbReference>
<organism evidence="2 3">
    <name type="scientific">Athelia psychrophila</name>
    <dbReference type="NCBI Taxonomy" id="1759441"/>
    <lineage>
        <taxon>Eukaryota</taxon>
        <taxon>Fungi</taxon>
        <taxon>Dikarya</taxon>
        <taxon>Basidiomycota</taxon>
        <taxon>Agaricomycotina</taxon>
        <taxon>Agaricomycetes</taxon>
        <taxon>Agaricomycetidae</taxon>
        <taxon>Atheliales</taxon>
        <taxon>Atheliaceae</taxon>
        <taxon>Athelia</taxon>
    </lineage>
</organism>
<gene>
    <name evidence="2" type="ORF">FIBSPDRAFT_710265</name>
</gene>
<dbReference type="OrthoDB" id="9451547at2759"/>
<evidence type="ECO:0000256" key="1">
    <source>
        <dbReference type="SAM" id="Phobius"/>
    </source>
</evidence>
<keyword evidence="1" id="KW-0472">Membrane</keyword>
<protein>
    <submittedName>
        <fullName evidence="2">Uncharacterized protein</fullName>
    </submittedName>
</protein>
<dbReference type="PANTHER" id="PTHR35043">
    <property type="entry name" value="TRANSCRIPTION FACTOR DOMAIN-CONTAINING PROTEIN"/>
    <property type="match status" value="1"/>
</dbReference>
<evidence type="ECO:0000313" key="3">
    <source>
        <dbReference type="Proteomes" id="UP000076532"/>
    </source>
</evidence>
<proteinExistence type="predicted"/>
<reference evidence="2 3" key="1">
    <citation type="journal article" date="2016" name="Mol. Biol. Evol.">
        <title>Comparative Genomics of Early-Diverging Mushroom-Forming Fungi Provides Insights into the Origins of Lignocellulose Decay Capabilities.</title>
        <authorList>
            <person name="Nagy L.G."/>
            <person name="Riley R."/>
            <person name="Tritt A."/>
            <person name="Adam C."/>
            <person name="Daum C."/>
            <person name="Floudas D."/>
            <person name="Sun H."/>
            <person name="Yadav J.S."/>
            <person name="Pangilinan J."/>
            <person name="Larsson K.H."/>
            <person name="Matsuura K."/>
            <person name="Barry K."/>
            <person name="Labutti K."/>
            <person name="Kuo R."/>
            <person name="Ohm R.A."/>
            <person name="Bhattacharya S.S."/>
            <person name="Shirouzu T."/>
            <person name="Yoshinaga Y."/>
            <person name="Martin F.M."/>
            <person name="Grigoriev I.V."/>
            <person name="Hibbett D.S."/>
        </authorList>
    </citation>
    <scope>NUCLEOTIDE SEQUENCE [LARGE SCALE GENOMIC DNA]</scope>
    <source>
        <strain evidence="2 3">CBS 109695</strain>
    </source>
</reference>